<organism evidence="2 3">
    <name type="scientific">Parthenolecanium corni</name>
    <dbReference type="NCBI Taxonomy" id="536013"/>
    <lineage>
        <taxon>Eukaryota</taxon>
        <taxon>Metazoa</taxon>
        <taxon>Ecdysozoa</taxon>
        <taxon>Arthropoda</taxon>
        <taxon>Hexapoda</taxon>
        <taxon>Insecta</taxon>
        <taxon>Pterygota</taxon>
        <taxon>Neoptera</taxon>
        <taxon>Paraneoptera</taxon>
        <taxon>Hemiptera</taxon>
        <taxon>Sternorrhyncha</taxon>
        <taxon>Coccoidea</taxon>
        <taxon>Coccidae</taxon>
        <taxon>Parthenolecanium</taxon>
    </lineage>
</organism>
<comment type="caution">
    <text evidence="2">The sequence shown here is derived from an EMBL/GenBank/DDBJ whole genome shotgun (WGS) entry which is preliminary data.</text>
</comment>
<evidence type="ECO:0000256" key="1">
    <source>
        <dbReference type="SAM" id="Phobius"/>
    </source>
</evidence>
<keyword evidence="1" id="KW-0472">Membrane</keyword>
<gene>
    <name evidence="2" type="ORF">V9T40_005613</name>
</gene>
<protein>
    <submittedName>
        <fullName evidence="2">Uncharacterized protein</fullName>
    </submittedName>
</protein>
<dbReference type="GO" id="GO:0016247">
    <property type="term" value="F:channel regulator activity"/>
    <property type="evidence" value="ECO:0007669"/>
    <property type="project" value="TreeGrafter"/>
</dbReference>
<dbReference type="GO" id="GO:0032281">
    <property type="term" value="C:AMPA glutamate receptor complex"/>
    <property type="evidence" value="ECO:0007669"/>
    <property type="project" value="TreeGrafter"/>
</dbReference>
<accession>A0AAN9YAY4</accession>
<name>A0AAN9YAY4_9HEMI</name>
<dbReference type="EMBL" id="JBBCAQ010000003">
    <property type="protein sequence ID" value="KAK7604427.1"/>
    <property type="molecule type" value="Genomic_DNA"/>
</dbReference>
<keyword evidence="1" id="KW-1133">Transmembrane helix</keyword>
<keyword evidence="3" id="KW-1185">Reference proteome</keyword>
<dbReference type="PANTHER" id="PTHR12107">
    <property type="entry name" value="VOLTAGE-DEPENDENT CALCIUM CHANNEL GAMMA SUBUNIT"/>
    <property type="match status" value="1"/>
</dbReference>
<dbReference type="GO" id="GO:0019226">
    <property type="term" value="P:transmission of nerve impulse"/>
    <property type="evidence" value="ECO:0007669"/>
    <property type="project" value="TreeGrafter"/>
</dbReference>
<dbReference type="Proteomes" id="UP001367676">
    <property type="component" value="Unassembled WGS sequence"/>
</dbReference>
<dbReference type="Gene3D" id="1.20.140.150">
    <property type="match status" value="1"/>
</dbReference>
<reference evidence="2 3" key="1">
    <citation type="submission" date="2024-03" db="EMBL/GenBank/DDBJ databases">
        <title>Adaptation during the transition from Ophiocordyceps entomopathogen to insect associate is accompanied by gene loss and intensified selection.</title>
        <authorList>
            <person name="Ward C.M."/>
            <person name="Onetto C.A."/>
            <person name="Borneman A.R."/>
        </authorList>
    </citation>
    <scope>NUCLEOTIDE SEQUENCE [LARGE SCALE GENOMIC DNA]</scope>
    <source>
        <strain evidence="2">AWRI1</strain>
        <tissue evidence="2">Single Adult Female</tissue>
    </source>
</reference>
<proteinExistence type="predicted"/>
<dbReference type="GO" id="GO:0005245">
    <property type="term" value="F:voltage-gated calcium channel activity"/>
    <property type="evidence" value="ECO:0007669"/>
    <property type="project" value="TreeGrafter"/>
</dbReference>
<dbReference type="PANTHER" id="PTHR12107:SF0">
    <property type="entry name" value="STARGAZIN (MAMMALIAN CALCIUM CHANNEL) HOMOLOG"/>
    <property type="match status" value="1"/>
</dbReference>
<dbReference type="GO" id="GO:0099590">
    <property type="term" value="P:neurotransmitter receptor internalization"/>
    <property type="evidence" value="ECO:0007669"/>
    <property type="project" value="TreeGrafter"/>
</dbReference>
<sequence length="147" mass="16719">MGKIISFLWILTPISSTISVIIVWVAMATSDWIRTQERILNSHYNGTTDQKYVLKMTYSGIWEICTVTDGKTDISCEIIEFFSSESYYPDSVDSSQAIPYAVRQSVFFFIVASLVQLFGELGYLYGHYMREKKVFVFIGGTIFIVSG</sequence>
<dbReference type="GO" id="GO:0098943">
    <property type="term" value="P:neurotransmitter receptor transport, postsynaptic endosome to lysosome"/>
    <property type="evidence" value="ECO:0007669"/>
    <property type="project" value="TreeGrafter"/>
</dbReference>
<evidence type="ECO:0000313" key="2">
    <source>
        <dbReference type="EMBL" id="KAK7604427.1"/>
    </source>
</evidence>
<dbReference type="InterPro" id="IPR051072">
    <property type="entry name" value="CACNG_subunit"/>
</dbReference>
<dbReference type="GO" id="GO:0098839">
    <property type="term" value="C:postsynaptic density membrane"/>
    <property type="evidence" value="ECO:0007669"/>
    <property type="project" value="TreeGrafter"/>
</dbReference>
<dbReference type="GO" id="GO:0051968">
    <property type="term" value="P:positive regulation of synaptic transmission, glutamatergic"/>
    <property type="evidence" value="ECO:0007669"/>
    <property type="project" value="TreeGrafter"/>
</dbReference>
<dbReference type="GO" id="GO:0098970">
    <property type="term" value="P:postsynaptic neurotransmitter receptor diffusion trapping"/>
    <property type="evidence" value="ECO:0007669"/>
    <property type="project" value="TreeGrafter"/>
</dbReference>
<keyword evidence="1" id="KW-0812">Transmembrane</keyword>
<dbReference type="AlphaFoldDB" id="A0AAN9YAY4"/>
<feature type="transmembrane region" description="Helical" evidence="1">
    <location>
        <begin position="106"/>
        <end position="125"/>
    </location>
</feature>
<feature type="transmembrane region" description="Helical" evidence="1">
    <location>
        <begin position="7"/>
        <end position="27"/>
    </location>
</feature>
<evidence type="ECO:0000313" key="3">
    <source>
        <dbReference type="Proteomes" id="UP001367676"/>
    </source>
</evidence>